<dbReference type="Proteomes" id="UP001205919">
    <property type="component" value="Unassembled WGS sequence"/>
</dbReference>
<dbReference type="FunFam" id="1.10.8.60:FF:000013">
    <property type="entry name" value="DNA polymerase III subunit gamma/tau"/>
    <property type="match status" value="1"/>
</dbReference>
<keyword evidence="8" id="KW-0235">DNA replication</keyword>
<dbReference type="InterPro" id="IPR045085">
    <property type="entry name" value="HLD_clamp_pol_III_gamma_tau"/>
</dbReference>
<feature type="region of interest" description="Disordered" evidence="9">
    <location>
        <begin position="542"/>
        <end position="581"/>
    </location>
</feature>
<dbReference type="GO" id="GO:0046872">
    <property type="term" value="F:metal ion binding"/>
    <property type="evidence" value="ECO:0007669"/>
    <property type="project" value="UniProtKB-KW"/>
</dbReference>
<dbReference type="PRINTS" id="PR00300">
    <property type="entry name" value="CLPPROTEASEA"/>
</dbReference>
<dbReference type="InterPro" id="IPR012763">
    <property type="entry name" value="DNA_pol_III_sug/sutau_N"/>
</dbReference>
<dbReference type="SUPFAM" id="SSF52540">
    <property type="entry name" value="P-loop containing nucleoside triphosphate hydrolases"/>
    <property type="match status" value="1"/>
</dbReference>
<dbReference type="NCBIfam" id="NF004046">
    <property type="entry name" value="PRK05563.1"/>
    <property type="match status" value="1"/>
</dbReference>
<dbReference type="EMBL" id="JANFYT010000035">
    <property type="protein sequence ID" value="MCQ4815400.1"/>
    <property type="molecule type" value="Genomic_DNA"/>
</dbReference>
<protein>
    <recommendedName>
        <fullName evidence="8">DNA polymerase III subunit gamma/tau</fullName>
        <ecNumber evidence="8">2.7.7.7</ecNumber>
    </recommendedName>
</protein>
<feature type="region of interest" description="Disordered" evidence="9">
    <location>
        <begin position="365"/>
        <end position="406"/>
    </location>
</feature>
<dbReference type="GO" id="GO:0009360">
    <property type="term" value="C:DNA polymerase III complex"/>
    <property type="evidence" value="ECO:0007669"/>
    <property type="project" value="InterPro"/>
</dbReference>
<feature type="domain" description="AAA+ ATPase" evidence="10">
    <location>
        <begin position="36"/>
        <end position="179"/>
    </location>
</feature>
<dbReference type="Pfam" id="PF22608">
    <property type="entry name" value="DNAX_ATPase_lid"/>
    <property type="match status" value="1"/>
</dbReference>
<dbReference type="CDD" id="cd18137">
    <property type="entry name" value="HLD_clamp_pol_III_gamma_tau"/>
    <property type="match status" value="1"/>
</dbReference>
<feature type="compositionally biased region" description="Pro residues" evidence="9">
    <location>
        <begin position="378"/>
        <end position="395"/>
    </location>
</feature>
<comment type="subunit">
    <text evidence="8">DNA polymerase III contains a core (composed of alpha, epsilon and theta chains) that associates with a tau subunit. This core dimerizes to form the POLIII' complex. PolIII' associates with the gamma complex (composed of gamma, delta, delta', psi and chi chains) and with the beta chain to form the complete DNA polymerase III complex.</text>
</comment>
<dbReference type="Pfam" id="PF13177">
    <property type="entry name" value="DNA_pol3_delta2"/>
    <property type="match status" value="1"/>
</dbReference>
<evidence type="ECO:0000256" key="4">
    <source>
        <dbReference type="ARBA" id="ARBA00022833"/>
    </source>
</evidence>
<dbReference type="InterPro" id="IPR050238">
    <property type="entry name" value="DNA_Rep/Repair_Clamp_Loader"/>
</dbReference>
<evidence type="ECO:0000256" key="3">
    <source>
        <dbReference type="ARBA" id="ARBA00022741"/>
    </source>
</evidence>
<dbReference type="AlphaFoldDB" id="A0AAW5K3L3"/>
<keyword evidence="8 11" id="KW-0548">Nucleotidyltransferase</keyword>
<proteinExistence type="inferred from homology"/>
<dbReference type="FunFam" id="3.40.50.300:FF:000014">
    <property type="entry name" value="DNA polymerase III subunit gamma/tau"/>
    <property type="match status" value="1"/>
</dbReference>
<name>A0AAW5K3L3_9BACT</name>
<sequence>MYISLYRRYRPQTFSDMVGQSAAVGVLLESLREGSLGHAYLFSGPRGCGKTSAARLVAKSLDCLNRSADCEPCGECENCRAIAAGEHLDVIEIDGASNRGIGEIRDLKSHVSLKALSASYKVYIIDEVHMLTDAAFNALLKTLEEPPANVVFLLATTEPHKVPVTIRSRCQHIPFHRITIADTVSRLQHVCSRENIEADEEAVWEIARQADGALRDALSLTEQAVALGRGKLSLESVRELTGGSSRTELEKWVTMLRTDPQGAACALHSIMARGISSERLCEALFVLFRDLWLYCLWNERALEALETSSAERDYLAAEARHWDRDKLQAACMLCSRLLPRTHYGMKGDIFSGLVFMELQNILNGNAQPPQPLQKREPSPPPILRQPAPDAQPPRVEPAAAPAPVRQEAPSFEQLPPAEDFWIPPEEEFSLPSQERPSRKKTPEAAPPFAGQPDMLFAKEAPAFDVAGLCAKLGDNEFSRLIGNLSSDWLAIAAALLRAELSRRDGALEVKFERQMPAKNFLSIQHNRRALVCAAAKLWGVASGEAPQQPQHTAEPDEPAPEKSPAEPESEENEQAAERSLTSHVLRLAGAEVLYVKSLHANEDESEGNE</sequence>
<keyword evidence="12" id="KW-1185">Reference proteome</keyword>
<evidence type="ECO:0000256" key="1">
    <source>
        <dbReference type="ARBA" id="ARBA00006360"/>
    </source>
</evidence>
<gene>
    <name evidence="8 11" type="primary">dnaX</name>
    <name evidence="11" type="ORF">NE630_13250</name>
</gene>
<reference evidence="11 12" key="1">
    <citation type="submission" date="2022-06" db="EMBL/GenBank/DDBJ databases">
        <title>Isolation of gut microbiota from human fecal samples.</title>
        <authorList>
            <person name="Pamer E.G."/>
            <person name="Barat B."/>
            <person name="Waligurski E."/>
            <person name="Medina S."/>
            <person name="Paddock L."/>
            <person name="Mostad J."/>
        </authorList>
    </citation>
    <scope>NUCLEOTIDE SEQUENCE [LARGE SCALE GENOMIC DNA]</scope>
    <source>
        <strain evidence="11 12">DFI.9.90</strain>
    </source>
</reference>
<dbReference type="GO" id="GO:0003887">
    <property type="term" value="F:DNA-directed DNA polymerase activity"/>
    <property type="evidence" value="ECO:0007669"/>
    <property type="project" value="UniProtKB-KW"/>
</dbReference>
<dbReference type="GO" id="GO:0006261">
    <property type="term" value="P:DNA-templated DNA replication"/>
    <property type="evidence" value="ECO:0007669"/>
    <property type="project" value="TreeGrafter"/>
</dbReference>
<keyword evidence="4" id="KW-0862">Zinc</keyword>
<feature type="compositionally biased region" description="Low complexity" evidence="9">
    <location>
        <begin position="396"/>
        <end position="406"/>
    </location>
</feature>
<dbReference type="Gene3D" id="1.10.8.60">
    <property type="match status" value="1"/>
</dbReference>
<dbReference type="NCBIfam" id="TIGR02397">
    <property type="entry name" value="dnaX_nterm"/>
    <property type="match status" value="1"/>
</dbReference>
<evidence type="ECO:0000313" key="11">
    <source>
        <dbReference type="EMBL" id="MCQ4815400.1"/>
    </source>
</evidence>
<evidence type="ECO:0000256" key="7">
    <source>
        <dbReference type="ARBA" id="ARBA00049244"/>
    </source>
</evidence>
<comment type="function">
    <text evidence="8">DNA polymerase III is a complex, multichain enzyme responsible for most of the replicative synthesis in bacteria. This DNA polymerase also exhibits 3' to 5' exonuclease activity.</text>
</comment>
<evidence type="ECO:0000313" key="12">
    <source>
        <dbReference type="Proteomes" id="UP001205919"/>
    </source>
</evidence>
<dbReference type="InterPro" id="IPR027417">
    <property type="entry name" value="P-loop_NTPase"/>
</dbReference>
<dbReference type="InterPro" id="IPR003593">
    <property type="entry name" value="AAA+_ATPase"/>
</dbReference>
<evidence type="ECO:0000256" key="9">
    <source>
        <dbReference type="SAM" id="MobiDB-lite"/>
    </source>
</evidence>
<keyword evidence="6 8" id="KW-0239">DNA-directed DNA polymerase</keyword>
<dbReference type="PANTHER" id="PTHR11669:SF0">
    <property type="entry name" value="PROTEIN STICHEL-LIKE 2"/>
    <property type="match status" value="1"/>
</dbReference>
<comment type="catalytic activity">
    <reaction evidence="7 8">
        <text>DNA(n) + a 2'-deoxyribonucleoside 5'-triphosphate = DNA(n+1) + diphosphate</text>
        <dbReference type="Rhea" id="RHEA:22508"/>
        <dbReference type="Rhea" id="RHEA-COMP:17339"/>
        <dbReference type="Rhea" id="RHEA-COMP:17340"/>
        <dbReference type="ChEBI" id="CHEBI:33019"/>
        <dbReference type="ChEBI" id="CHEBI:61560"/>
        <dbReference type="ChEBI" id="CHEBI:173112"/>
        <dbReference type="EC" id="2.7.7.7"/>
    </reaction>
</comment>
<dbReference type="InterPro" id="IPR001270">
    <property type="entry name" value="ClpA/B"/>
</dbReference>
<keyword evidence="8 11" id="KW-0808">Transferase</keyword>
<keyword evidence="5 8" id="KW-0067">ATP-binding</keyword>
<keyword evidence="2" id="KW-0479">Metal-binding</keyword>
<dbReference type="GO" id="GO:0005524">
    <property type="term" value="F:ATP binding"/>
    <property type="evidence" value="ECO:0007669"/>
    <property type="project" value="UniProtKB-KW"/>
</dbReference>
<evidence type="ECO:0000256" key="5">
    <source>
        <dbReference type="ARBA" id="ARBA00022840"/>
    </source>
</evidence>
<dbReference type="SMART" id="SM00382">
    <property type="entry name" value="AAA"/>
    <property type="match status" value="1"/>
</dbReference>
<evidence type="ECO:0000259" key="10">
    <source>
        <dbReference type="SMART" id="SM00382"/>
    </source>
</evidence>
<dbReference type="EC" id="2.7.7.7" evidence="8"/>
<dbReference type="PANTHER" id="PTHR11669">
    <property type="entry name" value="REPLICATION FACTOR C / DNA POLYMERASE III GAMMA-TAU SUBUNIT"/>
    <property type="match status" value="1"/>
</dbReference>
<comment type="caution">
    <text evidence="11">The sequence shown here is derived from an EMBL/GenBank/DDBJ whole genome shotgun (WGS) entry which is preliminary data.</text>
</comment>
<dbReference type="CDD" id="cd00009">
    <property type="entry name" value="AAA"/>
    <property type="match status" value="1"/>
</dbReference>
<dbReference type="Gene3D" id="3.40.50.300">
    <property type="entry name" value="P-loop containing nucleotide triphosphate hydrolases"/>
    <property type="match status" value="1"/>
</dbReference>
<comment type="similarity">
    <text evidence="1 8">Belongs to the DnaX/STICHEL family.</text>
</comment>
<keyword evidence="3 8" id="KW-0547">Nucleotide-binding</keyword>
<dbReference type="RefSeq" id="WP_008709721.1">
    <property type="nucleotide sequence ID" value="NZ_CABKQM010000004.1"/>
</dbReference>
<organism evidence="11 12">
    <name type="scientific">Cloacibacillus evryensis</name>
    <dbReference type="NCBI Taxonomy" id="508460"/>
    <lineage>
        <taxon>Bacteria</taxon>
        <taxon>Thermotogati</taxon>
        <taxon>Synergistota</taxon>
        <taxon>Synergistia</taxon>
        <taxon>Synergistales</taxon>
        <taxon>Synergistaceae</taxon>
        <taxon>Cloacibacillus</taxon>
    </lineage>
</organism>
<evidence type="ECO:0000256" key="2">
    <source>
        <dbReference type="ARBA" id="ARBA00022723"/>
    </source>
</evidence>
<evidence type="ECO:0000256" key="8">
    <source>
        <dbReference type="RuleBase" id="RU364063"/>
    </source>
</evidence>
<evidence type="ECO:0000256" key="6">
    <source>
        <dbReference type="ARBA" id="ARBA00022932"/>
    </source>
</evidence>
<accession>A0AAW5K3L3</accession>